<dbReference type="InterPro" id="IPR013083">
    <property type="entry name" value="Znf_RING/FYVE/PHD"/>
</dbReference>
<accession>A0ABD0V206</accession>
<protein>
    <recommendedName>
        <fullName evidence="3">RING-type domain-containing protein</fullName>
    </recommendedName>
</protein>
<dbReference type="AlphaFoldDB" id="A0ABD0V206"/>
<gene>
    <name evidence="1" type="ORF">M5K25_010736</name>
</gene>
<reference evidence="1 2" key="1">
    <citation type="journal article" date="2024" name="Plant Biotechnol. J.">
        <title>Dendrobium thyrsiflorum genome and its molecular insights into genes involved in important horticultural traits.</title>
        <authorList>
            <person name="Chen B."/>
            <person name="Wang J.Y."/>
            <person name="Zheng P.J."/>
            <person name="Li K.L."/>
            <person name="Liang Y.M."/>
            <person name="Chen X.F."/>
            <person name="Zhang C."/>
            <person name="Zhao X."/>
            <person name="He X."/>
            <person name="Zhang G.Q."/>
            <person name="Liu Z.J."/>
            <person name="Xu Q."/>
        </authorList>
    </citation>
    <scope>NUCLEOTIDE SEQUENCE [LARGE SCALE GENOMIC DNA]</scope>
    <source>
        <strain evidence="1">GZMU011</strain>
    </source>
</reference>
<name>A0ABD0V206_DENTH</name>
<dbReference type="SUPFAM" id="SSF57850">
    <property type="entry name" value="RING/U-box"/>
    <property type="match status" value="1"/>
</dbReference>
<dbReference type="EMBL" id="JANQDX010000009">
    <property type="protein sequence ID" value="KAL0918713.1"/>
    <property type="molecule type" value="Genomic_DNA"/>
</dbReference>
<organism evidence="1 2">
    <name type="scientific">Dendrobium thyrsiflorum</name>
    <name type="common">Pinecone-like raceme dendrobium</name>
    <name type="synonym">Orchid</name>
    <dbReference type="NCBI Taxonomy" id="117978"/>
    <lineage>
        <taxon>Eukaryota</taxon>
        <taxon>Viridiplantae</taxon>
        <taxon>Streptophyta</taxon>
        <taxon>Embryophyta</taxon>
        <taxon>Tracheophyta</taxon>
        <taxon>Spermatophyta</taxon>
        <taxon>Magnoliopsida</taxon>
        <taxon>Liliopsida</taxon>
        <taxon>Asparagales</taxon>
        <taxon>Orchidaceae</taxon>
        <taxon>Epidendroideae</taxon>
        <taxon>Malaxideae</taxon>
        <taxon>Dendrobiinae</taxon>
        <taxon>Dendrobium</taxon>
    </lineage>
</organism>
<dbReference type="Gene3D" id="3.30.40.10">
    <property type="entry name" value="Zinc/RING finger domain, C3HC4 (zinc finger)"/>
    <property type="match status" value="1"/>
</dbReference>
<comment type="caution">
    <text evidence="1">The sequence shown here is derived from an EMBL/GenBank/DDBJ whole genome shotgun (WGS) entry which is preliminary data.</text>
</comment>
<dbReference type="Proteomes" id="UP001552299">
    <property type="component" value="Unassembled WGS sequence"/>
</dbReference>
<dbReference type="PANTHER" id="PTHR46629">
    <property type="entry name" value="OS01G0917900 PROTEIN"/>
    <property type="match status" value="1"/>
</dbReference>
<evidence type="ECO:0000313" key="2">
    <source>
        <dbReference type="Proteomes" id="UP001552299"/>
    </source>
</evidence>
<sequence>MEIKDNQPSHVKTFEEIMDEECEKGEEVTWRPFKENLRLRFVKTRTATMAKDGISHTRPDSPLSWNLPVRFGRRDDEHGKKVTRMIQQRSPLAKEKPMKMSLMALLADDEEEEDDDDDCCKFMVQNQDAAAIPCGHTFCHHYPRELWASHENCPHCSSFIMEILDVF</sequence>
<evidence type="ECO:0000313" key="1">
    <source>
        <dbReference type="EMBL" id="KAL0918713.1"/>
    </source>
</evidence>
<proteinExistence type="predicted"/>
<evidence type="ECO:0008006" key="3">
    <source>
        <dbReference type="Google" id="ProtNLM"/>
    </source>
</evidence>
<keyword evidence="2" id="KW-1185">Reference proteome</keyword>